<reference evidence="2" key="1">
    <citation type="journal article" date="2018" name="Genome Announc.">
        <title>First complete genome sequence of Yersinia massiliensis.</title>
        <authorList>
            <person name="Thomas M.C."/>
            <person name="Arling V."/>
            <person name="Goji N."/>
            <person name="Janzen T.W."/>
            <person name="Duceppe M.-O."/>
            <person name="Mathews A."/>
            <person name="Carrillo C."/>
            <person name="Amoako K."/>
        </authorList>
    </citation>
    <scope>NUCLEOTIDE SEQUENCE [LARGE SCALE GENOMIC DNA]</scope>
    <source>
        <strain evidence="2">GTA</strain>
    </source>
</reference>
<proteinExistence type="predicted"/>
<keyword evidence="2" id="KW-1185">Reference proteome</keyword>
<sequence length="532" mass="58219">MSAISFDDVLNRLTGLSPESLEQVAKEVMSATGDQIWIPNPGPQTDAYYCEADELFYGGQAGGGKSALVNGLAVTQHERTLILRRIREDAKKLAEAELIGKLFDGSRDGWNGSDLIWRKDKQLVQFGGCELETDKQRYKGDPHDLICFDEITDFLETQYEFITIWNRSTTKGQRCRVVCTGNPPTSASGLWVIKRWGAWLDPSHPNPAKAGELRWYIRNEVDEEVEVDGRGPHGNAPDGSPVFAKSRTFIPAKLSDNPDLAADGEYSRILNSLPKELRDAYRDGHFAASLQDEAFQCIPTAWVKAAMSRWKPQPPIGVDMSAIGVDVAQGGQDNTVLAARHGSWFDKTQSVPGKETPGGSDVAGLVISKRRNNAKVIIDIGGGWGGDAYGHLRENGVDAASYMGIKASHKRTSDKLLSFSNIRTQAYWQFREALNPDQPGGSDIALPDDPKLLSDLTAPTYEVKRGGAGGVIHLEAKDKLTSRLGRSPDDGDAVVMAWSDGEKQENVRGGYKVRIGTAPKVNLGHSSTKRKR</sequence>
<name>A0ABM6UW13_9GAMM</name>
<accession>A0ABM6UW13</accession>
<dbReference type="Proteomes" id="UP000240908">
    <property type="component" value="Chromosome"/>
</dbReference>
<dbReference type="Gene3D" id="3.30.420.240">
    <property type="match status" value="1"/>
</dbReference>
<evidence type="ECO:0000313" key="2">
    <source>
        <dbReference type="Proteomes" id="UP000240908"/>
    </source>
</evidence>
<dbReference type="RefSeq" id="WP_108087960.1">
    <property type="nucleotide sequence ID" value="NZ_CP028487.1"/>
</dbReference>
<organism evidence="1 2">
    <name type="scientific">Yersinia massiliensis</name>
    <dbReference type="NCBI Taxonomy" id="419257"/>
    <lineage>
        <taxon>Bacteria</taxon>
        <taxon>Pseudomonadati</taxon>
        <taxon>Pseudomonadota</taxon>
        <taxon>Gammaproteobacteria</taxon>
        <taxon>Enterobacterales</taxon>
        <taxon>Yersiniaceae</taxon>
        <taxon>Yersinia</taxon>
    </lineage>
</organism>
<evidence type="ECO:0000313" key="1">
    <source>
        <dbReference type="EMBL" id="AVX39043.1"/>
    </source>
</evidence>
<dbReference type="EMBL" id="CP028487">
    <property type="protein sequence ID" value="AVX39043.1"/>
    <property type="molecule type" value="Genomic_DNA"/>
</dbReference>
<gene>
    <name evidence="1" type="ORF">DA391_16010</name>
</gene>
<protein>
    <submittedName>
        <fullName evidence="1">Terminase</fullName>
    </submittedName>
</protein>